<keyword evidence="8" id="KW-1185">Reference proteome</keyword>
<dbReference type="EnsemblMetazoa" id="MDOA011347-RA">
    <property type="protein sequence ID" value="MDOA011347-PA"/>
    <property type="gene ID" value="MDOA011347"/>
</dbReference>
<dbReference type="GO" id="GO:0004252">
    <property type="term" value="F:serine-type endopeptidase activity"/>
    <property type="evidence" value="ECO:0007669"/>
    <property type="project" value="InterPro"/>
</dbReference>
<dbReference type="AlphaFoldDB" id="A0A1I8N435"/>
<dbReference type="eggNOG" id="KOG3627">
    <property type="taxonomic scope" value="Eukaryota"/>
</dbReference>
<evidence type="ECO:0000313" key="8">
    <source>
        <dbReference type="Proteomes" id="UP001652621"/>
    </source>
</evidence>
<accession>A0A1I8N435</accession>
<reference evidence="9" key="2">
    <citation type="submission" date="2025-04" db="UniProtKB">
        <authorList>
            <consortium name="RefSeq"/>
        </authorList>
    </citation>
    <scope>IDENTIFICATION</scope>
    <source>
        <strain evidence="9">Aabys</strain>
    </source>
</reference>
<dbReference type="RefSeq" id="XP_005178052.1">
    <property type="nucleotide sequence ID" value="XM_005177995.3"/>
</dbReference>
<keyword evidence="2" id="KW-0378">Hydrolase</keyword>
<evidence type="ECO:0000313" key="7">
    <source>
        <dbReference type="EnsemblMetazoa" id="MDOA011347-PA"/>
    </source>
</evidence>
<sequence length="346" mass="37794">MYILQVFIISVTIFATIVNCDQPSYQVSLHVNLHPKGPPVHLCNGEIIQSRIIVTTARCVHYKFSPNSPAVPLPASALRVIAGSSTEFYDELIVGVTDVLVAKDFNYTTGENDLSLLRLSKTLPLDVRADMSWITLDDAANFEGPCVANYYIRNSISTVPNYIQTEELPLLDAKKCQSHNLYSLVRDYDICSLYMIPLGLTCQALSTLDHHNGDRGTGLVCENKLVGLLSTILPKENSSDTHCSDGPINAFYANLAPHLGWIFDVISDEDLKMYDNGEFVSSLPYSGENGSIEEPNISEPGTISPLVGDNVTSTTEPNDLPNEASNHVHGSLTLAVATFILALFSI</sequence>
<dbReference type="InterPro" id="IPR009003">
    <property type="entry name" value="Peptidase_S1_PA"/>
</dbReference>
<dbReference type="VEuPathDB" id="VectorBase:MDOMA2_008315"/>
<feature type="signal peptide" evidence="5">
    <location>
        <begin position="1"/>
        <end position="20"/>
    </location>
</feature>
<protein>
    <submittedName>
        <fullName evidence="9">Uncharacterized protein LOC101891571</fullName>
    </submittedName>
</protein>
<evidence type="ECO:0000256" key="4">
    <source>
        <dbReference type="ARBA" id="ARBA00023157"/>
    </source>
</evidence>
<dbReference type="Pfam" id="PF00089">
    <property type="entry name" value="Trypsin"/>
    <property type="match status" value="1"/>
</dbReference>
<keyword evidence="5" id="KW-0732">Signal</keyword>
<dbReference type="GeneID" id="101891571"/>
<feature type="chain" id="PRO_5044561307" evidence="5">
    <location>
        <begin position="21"/>
        <end position="346"/>
    </location>
</feature>
<dbReference type="GO" id="GO:0006508">
    <property type="term" value="P:proteolysis"/>
    <property type="evidence" value="ECO:0007669"/>
    <property type="project" value="UniProtKB-KW"/>
</dbReference>
<name>A0A1I8N435_MUSDO</name>
<dbReference type="PANTHER" id="PTHR24276:SF98">
    <property type="entry name" value="FI18310P1-RELATED"/>
    <property type="match status" value="1"/>
</dbReference>
<reference evidence="7" key="1">
    <citation type="submission" date="2020-05" db="UniProtKB">
        <authorList>
            <consortium name="EnsemblMetazoa"/>
        </authorList>
    </citation>
    <scope>IDENTIFICATION</scope>
    <source>
        <strain evidence="7">Aabys</strain>
    </source>
</reference>
<evidence type="ECO:0000256" key="2">
    <source>
        <dbReference type="ARBA" id="ARBA00022801"/>
    </source>
</evidence>
<keyword evidence="1" id="KW-0645">Protease</keyword>
<evidence type="ECO:0000313" key="9">
    <source>
        <dbReference type="RefSeq" id="XP_005178052.1"/>
    </source>
</evidence>
<gene>
    <name evidence="7" type="primary">101891571</name>
    <name evidence="9" type="synonym">LOC101891571</name>
</gene>
<dbReference type="InterPro" id="IPR001254">
    <property type="entry name" value="Trypsin_dom"/>
</dbReference>
<dbReference type="SUPFAM" id="SSF50494">
    <property type="entry name" value="Trypsin-like serine proteases"/>
    <property type="match status" value="1"/>
</dbReference>
<dbReference type="PROSITE" id="PS50240">
    <property type="entry name" value="TRYPSIN_DOM"/>
    <property type="match status" value="1"/>
</dbReference>
<organism evidence="7">
    <name type="scientific">Musca domestica</name>
    <name type="common">House fly</name>
    <dbReference type="NCBI Taxonomy" id="7370"/>
    <lineage>
        <taxon>Eukaryota</taxon>
        <taxon>Metazoa</taxon>
        <taxon>Ecdysozoa</taxon>
        <taxon>Arthropoda</taxon>
        <taxon>Hexapoda</taxon>
        <taxon>Insecta</taxon>
        <taxon>Pterygota</taxon>
        <taxon>Neoptera</taxon>
        <taxon>Endopterygota</taxon>
        <taxon>Diptera</taxon>
        <taxon>Brachycera</taxon>
        <taxon>Muscomorpha</taxon>
        <taxon>Muscoidea</taxon>
        <taxon>Muscidae</taxon>
        <taxon>Musca</taxon>
    </lineage>
</organism>
<keyword evidence="3" id="KW-0720">Serine protease</keyword>
<evidence type="ECO:0000259" key="6">
    <source>
        <dbReference type="PROSITE" id="PS50240"/>
    </source>
</evidence>
<dbReference type="Gene3D" id="2.40.10.10">
    <property type="entry name" value="Trypsin-like serine proteases"/>
    <property type="match status" value="1"/>
</dbReference>
<evidence type="ECO:0000256" key="1">
    <source>
        <dbReference type="ARBA" id="ARBA00022670"/>
    </source>
</evidence>
<dbReference type="OrthoDB" id="10059102at2759"/>
<evidence type="ECO:0000256" key="5">
    <source>
        <dbReference type="SAM" id="SignalP"/>
    </source>
</evidence>
<dbReference type="SMART" id="SM00020">
    <property type="entry name" value="Tryp_SPc"/>
    <property type="match status" value="1"/>
</dbReference>
<feature type="domain" description="Peptidase S1" evidence="6">
    <location>
        <begin position="8"/>
        <end position="267"/>
    </location>
</feature>
<proteinExistence type="predicted"/>
<dbReference type="InterPro" id="IPR043504">
    <property type="entry name" value="Peptidase_S1_PA_chymotrypsin"/>
</dbReference>
<dbReference type="VEuPathDB" id="VectorBase:MDOA011347"/>
<keyword evidence="4" id="KW-1015">Disulfide bond</keyword>
<dbReference type="PANTHER" id="PTHR24276">
    <property type="entry name" value="POLYSERASE-RELATED"/>
    <property type="match status" value="1"/>
</dbReference>
<dbReference type="KEGG" id="mde:101891571"/>
<evidence type="ECO:0000256" key="3">
    <source>
        <dbReference type="ARBA" id="ARBA00022825"/>
    </source>
</evidence>
<dbReference type="Proteomes" id="UP001652621">
    <property type="component" value="Unplaced"/>
</dbReference>
<dbReference type="InterPro" id="IPR050430">
    <property type="entry name" value="Peptidase_S1"/>
</dbReference>